<comment type="caution">
    <text evidence="1">The sequence shown here is derived from an EMBL/GenBank/DDBJ whole genome shotgun (WGS) entry which is preliminary data.</text>
</comment>
<reference evidence="2" key="1">
    <citation type="journal article" date="2019" name="Int. J. Syst. Evol. Microbiol.">
        <title>The Global Catalogue of Microorganisms (GCM) 10K type strain sequencing project: providing services to taxonomists for standard genome sequencing and annotation.</title>
        <authorList>
            <consortium name="The Broad Institute Genomics Platform"/>
            <consortium name="The Broad Institute Genome Sequencing Center for Infectious Disease"/>
            <person name="Wu L."/>
            <person name="Ma J."/>
        </authorList>
    </citation>
    <scope>NUCLEOTIDE SEQUENCE [LARGE SCALE GENOMIC DNA]</scope>
    <source>
        <strain evidence="2">CGMCC 1.15474</strain>
    </source>
</reference>
<evidence type="ECO:0000313" key="1">
    <source>
        <dbReference type="EMBL" id="MFD2212319.1"/>
    </source>
</evidence>
<accession>A0ABW5BRX6</accession>
<organism evidence="1 2">
    <name type="scientific">Metabacillus endolithicus</name>
    <dbReference type="NCBI Taxonomy" id="1535204"/>
    <lineage>
        <taxon>Bacteria</taxon>
        <taxon>Bacillati</taxon>
        <taxon>Bacillota</taxon>
        <taxon>Bacilli</taxon>
        <taxon>Bacillales</taxon>
        <taxon>Bacillaceae</taxon>
        <taxon>Metabacillus</taxon>
    </lineage>
</organism>
<evidence type="ECO:0000313" key="2">
    <source>
        <dbReference type="Proteomes" id="UP001597318"/>
    </source>
</evidence>
<proteinExistence type="predicted"/>
<dbReference type="EMBL" id="JBHUIK010000001">
    <property type="protein sequence ID" value="MFD2212319.1"/>
    <property type="molecule type" value="Genomic_DNA"/>
</dbReference>
<dbReference type="RefSeq" id="WP_247342598.1">
    <property type="nucleotide sequence ID" value="NZ_CP095550.1"/>
</dbReference>
<dbReference type="Proteomes" id="UP001597318">
    <property type="component" value="Unassembled WGS sequence"/>
</dbReference>
<sequence length="285" mass="33756">MKEFVEAWKQKFHDEKYSKTFYSQSLKNIKESKNNEQLGQLIILMLHWKDGKVYEDPSGSLKILNKNYSIGNPKPFTYNSSIHKPILLSQEFFEFALEMIASDSFDEKNVKRLSEFKLWKESAIVIPAFVLHTLSPKIYPLYDQHVERAMRTLLAQELNEKPNSLTLETYIQYKQFFESFLQTIYPDHQPNLEEIKAVDDALWSFGKWLKPKRKTEKTFTYNSDNSVISYDMKVDVLTYIDRGMTQRQAMETVANEHNLVLKESYYLYPGSHIYRWKKKGIRGKQ</sequence>
<protein>
    <submittedName>
        <fullName evidence="1">Uncharacterized protein</fullName>
    </submittedName>
</protein>
<keyword evidence="2" id="KW-1185">Reference proteome</keyword>
<gene>
    <name evidence="1" type="ORF">ACFSKK_01180</name>
</gene>
<name>A0ABW5BRX6_9BACI</name>